<comment type="caution">
    <text evidence="12">The sequence shown here is derived from an EMBL/GenBank/DDBJ whole genome shotgun (WGS) entry which is preliminary data.</text>
</comment>
<dbReference type="InterPro" id="IPR000719">
    <property type="entry name" value="Prot_kinase_dom"/>
</dbReference>
<evidence type="ECO:0000256" key="2">
    <source>
        <dbReference type="ARBA" id="ARBA00022527"/>
    </source>
</evidence>
<name>A0A2J7ZJ51_9CHLO</name>
<keyword evidence="4 9" id="KW-0547">Nucleotide-binding</keyword>
<evidence type="ECO:0000256" key="4">
    <source>
        <dbReference type="ARBA" id="ARBA00022741"/>
    </source>
</evidence>
<evidence type="ECO:0000256" key="3">
    <source>
        <dbReference type="ARBA" id="ARBA00022679"/>
    </source>
</evidence>
<dbReference type="PANTHER" id="PTHR44899">
    <property type="entry name" value="CAMK FAMILY PROTEIN KINASE"/>
    <property type="match status" value="1"/>
</dbReference>
<feature type="domain" description="Protein kinase" evidence="11">
    <location>
        <begin position="33"/>
        <end position="213"/>
    </location>
</feature>
<protein>
    <recommendedName>
        <fullName evidence="1">non-specific serine/threonine protein kinase</fullName>
        <ecNumber evidence="1">2.7.11.1</ecNumber>
    </recommendedName>
</protein>
<dbReference type="GO" id="GO:0005524">
    <property type="term" value="F:ATP binding"/>
    <property type="evidence" value="ECO:0007669"/>
    <property type="project" value="UniProtKB-UniRule"/>
</dbReference>
<comment type="catalytic activity">
    <reaction evidence="7">
        <text>L-threonyl-[protein] + ATP = O-phospho-L-threonyl-[protein] + ADP + H(+)</text>
        <dbReference type="Rhea" id="RHEA:46608"/>
        <dbReference type="Rhea" id="RHEA-COMP:11060"/>
        <dbReference type="Rhea" id="RHEA-COMP:11605"/>
        <dbReference type="ChEBI" id="CHEBI:15378"/>
        <dbReference type="ChEBI" id="CHEBI:30013"/>
        <dbReference type="ChEBI" id="CHEBI:30616"/>
        <dbReference type="ChEBI" id="CHEBI:61977"/>
        <dbReference type="ChEBI" id="CHEBI:456216"/>
        <dbReference type="EC" id="2.7.11.1"/>
    </reaction>
</comment>
<dbReference type="InterPro" id="IPR017441">
    <property type="entry name" value="Protein_kinase_ATP_BS"/>
</dbReference>
<feature type="region of interest" description="Disordered" evidence="10">
    <location>
        <begin position="104"/>
        <end position="139"/>
    </location>
</feature>
<sequence length="213" mass="22619">MFFGSFVDRGIKELVDSADPTLHISQTAVSERYELGEEIGSGSHGRAILARRIEDGKEVVVKQIRLYEMDDKNRQDTLTEARVLAQFNHVNIVHYHECLLEAAAGGPGPEAPDPPDRSASMDSTLPSISGSSLGSGVGSSTAAKAKLAEMKLQRDAELETQRRAIAAQREQKKGPPGGIDITAHVLSASALAVRTRALGPGASVCAMAQGCSR</sequence>
<dbReference type="InterPro" id="IPR051131">
    <property type="entry name" value="NEK_Ser/Thr_kinase_NIMA"/>
</dbReference>
<gene>
    <name evidence="12" type="ORF">TSOC_013896</name>
</gene>
<evidence type="ECO:0000256" key="8">
    <source>
        <dbReference type="ARBA" id="ARBA00048679"/>
    </source>
</evidence>
<comment type="catalytic activity">
    <reaction evidence="8">
        <text>L-seryl-[protein] + ATP = O-phospho-L-seryl-[protein] + ADP + H(+)</text>
        <dbReference type="Rhea" id="RHEA:17989"/>
        <dbReference type="Rhea" id="RHEA-COMP:9863"/>
        <dbReference type="Rhea" id="RHEA-COMP:11604"/>
        <dbReference type="ChEBI" id="CHEBI:15378"/>
        <dbReference type="ChEBI" id="CHEBI:29999"/>
        <dbReference type="ChEBI" id="CHEBI:30616"/>
        <dbReference type="ChEBI" id="CHEBI:83421"/>
        <dbReference type="ChEBI" id="CHEBI:456216"/>
        <dbReference type="EC" id="2.7.11.1"/>
    </reaction>
</comment>
<dbReference type="Pfam" id="PF00069">
    <property type="entry name" value="Pkinase"/>
    <property type="match status" value="1"/>
</dbReference>
<evidence type="ECO:0000313" key="12">
    <source>
        <dbReference type="EMBL" id="PNH00293.1"/>
    </source>
</evidence>
<dbReference type="PROSITE" id="PS00107">
    <property type="entry name" value="PROTEIN_KINASE_ATP"/>
    <property type="match status" value="1"/>
</dbReference>
<feature type="binding site" evidence="9">
    <location>
        <position position="62"/>
    </location>
    <ligand>
        <name>ATP</name>
        <dbReference type="ChEBI" id="CHEBI:30616"/>
    </ligand>
</feature>
<evidence type="ECO:0000256" key="5">
    <source>
        <dbReference type="ARBA" id="ARBA00022777"/>
    </source>
</evidence>
<keyword evidence="13" id="KW-1185">Reference proteome</keyword>
<dbReference type="PANTHER" id="PTHR44899:SF3">
    <property type="entry name" value="SERINE_THREONINE-PROTEIN KINASE NEK1"/>
    <property type="match status" value="1"/>
</dbReference>
<dbReference type="EC" id="2.7.11.1" evidence="1"/>
<evidence type="ECO:0000256" key="10">
    <source>
        <dbReference type="SAM" id="MobiDB-lite"/>
    </source>
</evidence>
<evidence type="ECO:0000256" key="7">
    <source>
        <dbReference type="ARBA" id="ARBA00047899"/>
    </source>
</evidence>
<dbReference type="Proteomes" id="UP000236333">
    <property type="component" value="Unassembled WGS sequence"/>
</dbReference>
<keyword evidence="3" id="KW-0808">Transferase</keyword>
<evidence type="ECO:0000256" key="6">
    <source>
        <dbReference type="ARBA" id="ARBA00022840"/>
    </source>
</evidence>
<dbReference type="PROSITE" id="PS50011">
    <property type="entry name" value="PROTEIN_KINASE_DOM"/>
    <property type="match status" value="1"/>
</dbReference>
<organism evidence="12 13">
    <name type="scientific">Tetrabaena socialis</name>
    <dbReference type="NCBI Taxonomy" id="47790"/>
    <lineage>
        <taxon>Eukaryota</taxon>
        <taxon>Viridiplantae</taxon>
        <taxon>Chlorophyta</taxon>
        <taxon>core chlorophytes</taxon>
        <taxon>Chlorophyceae</taxon>
        <taxon>CS clade</taxon>
        <taxon>Chlamydomonadales</taxon>
        <taxon>Tetrabaenaceae</taxon>
        <taxon>Tetrabaena</taxon>
    </lineage>
</organism>
<reference evidence="12 13" key="1">
    <citation type="journal article" date="2017" name="Mol. Biol. Evol.">
        <title>The 4-celled Tetrabaena socialis nuclear genome reveals the essential components for genetic control of cell number at the origin of multicellularity in the volvocine lineage.</title>
        <authorList>
            <person name="Featherston J."/>
            <person name="Arakaki Y."/>
            <person name="Hanschen E.R."/>
            <person name="Ferris P.J."/>
            <person name="Michod R.E."/>
            <person name="Olson B.J.S.C."/>
            <person name="Nozaki H."/>
            <person name="Durand P.M."/>
        </authorList>
    </citation>
    <scope>NUCLEOTIDE SEQUENCE [LARGE SCALE GENOMIC DNA]</scope>
    <source>
        <strain evidence="12 13">NIES-571</strain>
    </source>
</reference>
<dbReference type="GO" id="GO:0004674">
    <property type="term" value="F:protein serine/threonine kinase activity"/>
    <property type="evidence" value="ECO:0007669"/>
    <property type="project" value="UniProtKB-KW"/>
</dbReference>
<dbReference type="EMBL" id="PGGS01001530">
    <property type="protein sequence ID" value="PNH00293.1"/>
    <property type="molecule type" value="Genomic_DNA"/>
</dbReference>
<evidence type="ECO:0000256" key="9">
    <source>
        <dbReference type="PROSITE-ProRule" id="PRU10141"/>
    </source>
</evidence>
<keyword evidence="6 9" id="KW-0067">ATP-binding</keyword>
<keyword evidence="2" id="KW-0723">Serine/threonine-protein kinase</keyword>
<accession>A0A2J7ZJ51</accession>
<evidence type="ECO:0000313" key="13">
    <source>
        <dbReference type="Proteomes" id="UP000236333"/>
    </source>
</evidence>
<dbReference type="OrthoDB" id="248923at2759"/>
<dbReference type="InterPro" id="IPR011009">
    <property type="entry name" value="Kinase-like_dom_sf"/>
</dbReference>
<proteinExistence type="predicted"/>
<dbReference type="Gene3D" id="3.30.200.20">
    <property type="entry name" value="Phosphorylase Kinase, domain 1"/>
    <property type="match status" value="1"/>
</dbReference>
<dbReference type="SUPFAM" id="SSF56112">
    <property type="entry name" value="Protein kinase-like (PK-like)"/>
    <property type="match status" value="1"/>
</dbReference>
<feature type="compositionally biased region" description="Low complexity" evidence="10">
    <location>
        <begin position="127"/>
        <end position="139"/>
    </location>
</feature>
<dbReference type="AlphaFoldDB" id="A0A2J7ZJ51"/>
<evidence type="ECO:0000256" key="1">
    <source>
        <dbReference type="ARBA" id="ARBA00012513"/>
    </source>
</evidence>
<keyword evidence="5 12" id="KW-0418">Kinase</keyword>
<evidence type="ECO:0000259" key="11">
    <source>
        <dbReference type="PROSITE" id="PS50011"/>
    </source>
</evidence>